<dbReference type="RefSeq" id="XP_018758082.1">
    <property type="nucleotide sequence ID" value="XM_018899916.1"/>
</dbReference>
<protein>
    <submittedName>
        <fullName evidence="1">Uncharacterized protein</fullName>
    </submittedName>
</protein>
<name>W7MLD6_GIBM7</name>
<dbReference type="EMBL" id="DS022256">
    <property type="protein sequence ID" value="EWG51891.1"/>
    <property type="molecule type" value="Genomic_DNA"/>
</dbReference>
<evidence type="ECO:0000313" key="2">
    <source>
        <dbReference type="Proteomes" id="UP000009096"/>
    </source>
</evidence>
<dbReference type="GeneID" id="30068315"/>
<keyword evidence="2" id="KW-1185">Reference proteome</keyword>
<accession>W7MLD6</accession>
<dbReference type="eggNOG" id="ENOG502T3CI">
    <property type="taxonomic scope" value="Eukaryota"/>
</dbReference>
<sequence length="192" mass="22302">MARPHLATLPYEVRDKIFTEHFRVEGRYVFNSESEKLTTADGQLIDFSLMYTCCSIANDTKYLPVEVNNFSFSTLVSPDLRAWAGRHQFLSQFLSILKADLICLLQGPTMSPELEEALEEKFPHLMLNFKNRLEDTYRRRFHQDPTVSNGHAFRYWKETRHSSEIIKDFGDVEVRGWGRNTSSAREAIAFSL</sequence>
<proteinExistence type="predicted"/>
<dbReference type="Proteomes" id="UP000009096">
    <property type="component" value="Chromosome 11"/>
</dbReference>
<dbReference type="OrthoDB" id="5062850at2759"/>
<evidence type="ECO:0000313" key="1">
    <source>
        <dbReference type="EMBL" id="EWG51891.1"/>
    </source>
</evidence>
<dbReference type="AlphaFoldDB" id="W7MLD6"/>
<reference evidence="1 2" key="1">
    <citation type="journal article" date="2010" name="Nature">
        <title>Comparative genomics reveals mobile pathogenicity chromosomes in Fusarium.</title>
        <authorList>
            <person name="Ma L.J."/>
            <person name="van der Does H.C."/>
            <person name="Borkovich K.A."/>
            <person name="Coleman J.J."/>
            <person name="Daboussi M.J."/>
            <person name="Di Pietro A."/>
            <person name="Dufresne M."/>
            <person name="Freitag M."/>
            <person name="Grabherr M."/>
            <person name="Henrissat B."/>
            <person name="Houterman P.M."/>
            <person name="Kang S."/>
            <person name="Shim W.B."/>
            <person name="Woloshuk C."/>
            <person name="Xie X."/>
            <person name="Xu J.R."/>
            <person name="Antoniw J."/>
            <person name="Baker S.E."/>
            <person name="Bluhm B.H."/>
            <person name="Breakspear A."/>
            <person name="Brown D.W."/>
            <person name="Butchko R.A."/>
            <person name="Chapman S."/>
            <person name="Coulson R."/>
            <person name="Coutinho P.M."/>
            <person name="Danchin E.G."/>
            <person name="Diener A."/>
            <person name="Gale L.R."/>
            <person name="Gardiner D.M."/>
            <person name="Goff S."/>
            <person name="Hammond-Kosack K.E."/>
            <person name="Hilburn K."/>
            <person name="Hua-Van A."/>
            <person name="Jonkers W."/>
            <person name="Kazan K."/>
            <person name="Kodira C.D."/>
            <person name="Koehrsen M."/>
            <person name="Kumar L."/>
            <person name="Lee Y.H."/>
            <person name="Li L."/>
            <person name="Manners J.M."/>
            <person name="Miranda-Saavedra D."/>
            <person name="Mukherjee M."/>
            <person name="Park G."/>
            <person name="Park J."/>
            <person name="Park S.Y."/>
            <person name="Proctor R.H."/>
            <person name="Regev A."/>
            <person name="Ruiz-Roldan M.C."/>
            <person name="Sain D."/>
            <person name="Sakthikumar S."/>
            <person name="Sykes S."/>
            <person name="Schwartz D.C."/>
            <person name="Turgeon B.G."/>
            <person name="Wapinski I."/>
            <person name="Yoder O."/>
            <person name="Young S."/>
            <person name="Zeng Q."/>
            <person name="Zhou S."/>
            <person name="Galagan J."/>
            <person name="Cuomo C.A."/>
            <person name="Kistler H.C."/>
            <person name="Rep M."/>
        </authorList>
    </citation>
    <scope>NUCLEOTIDE SEQUENCE [LARGE SCALE GENOMIC DNA]</scope>
    <source>
        <strain evidence="2">M3125 / FGSC 7600</strain>
    </source>
</reference>
<organism evidence="1 2">
    <name type="scientific">Gibberella moniliformis (strain M3125 / FGSC 7600)</name>
    <name type="common">Maize ear and stalk rot fungus</name>
    <name type="synonym">Fusarium verticillioides</name>
    <dbReference type="NCBI Taxonomy" id="334819"/>
    <lineage>
        <taxon>Eukaryota</taxon>
        <taxon>Fungi</taxon>
        <taxon>Dikarya</taxon>
        <taxon>Ascomycota</taxon>
        <taxon>Pezizomycotina</taxon>
        <taxon>Sordariomycetes</taxon>
        <taxon>Hypocreomycetidae</taxon>
        <taxon>Hypocreales</taxon>
        <taxon>Nectriaceae</taxon>
        <taxon>Fusarium</taxon>
        <taxon>Fusarium fujikuroi species complex</taxon>
    </lineage>
</organism>
<dbReference type="EMBL" id="CM000588">
    <property type="protein sequence ID" value="EWG51891.1"/>
    <property type="molecule type" value="Genomic_DNA"/>
</dbReference>
<gene>
    <name evidence="1" type="ORF">FVEG_10749</name>
</gene>
<dbReference type="VEuPathDB" id="FungiDB:FVEG_10749"/>
<dbReference type="KEGG" id="fvr:FVEG_10749"/>